<dbReference type="InterPro" id="IPR045237">
    <property type="entry name" value="COPS7/eIF3m"/>
</dbReference>
<evidence type="ECO:0000256" key="2">
    <source>
        <dbReference type="ARBA" id="ARBA00004496"/>
    </source>
</evidence>
<evidence type="ECO:0000256" key="4">
    <source>
        <dbReference type="ARBA" id="ARBA00022790"/>
    </source>
</evidence>
<dbReference type="GO" id="GO:0005737">
    <property type="term" value="C:cytoplasm"/>
    <property type="evidence" value="ECO:0007669"/>
    <property type="project" value="UniProtKB-SubCell"/>
</dbReference>
<keyword evidence="9" id="KW-1185">Reference proteome</keyword>
<accession>A0A813S2Y5</accession>
<organism evidence="8 9">
    <name type="scientific">Brachionus calyciflorus</name>
    <dbReference type="NCBI Taxonomy" id="104777"/>
    <lineage>
        <taxon>Eukaryota</taxon>
        <taxon>Metazoa</taxon>
        <taxon>Spiralia</taxon>
        <taxon>Gnathifera</taxon>
        <taxon>Rotifera</taxon>
        <taxon>Eurotatoria</taxon>
        <taxon>Monogononta</taxon>
        <taxon>Pseudotrocha</taxon>
        <taxon>Ploima</taxon>
        <taxon>Brachionidae</taxon>
        <taxon>Brachionus</taxon>
    </lineage>
</organism>
<dbReference type="PANTHER" id="PTHR15350:SF5">
    <property type="entry name" value="COP9 SIGNALOSOME COMPLEX SUBUNIT 7"/>
    <property type="match status" value="1"/>
</dbReference>
<keyword evidence="3" id="KW-0963">Cytoplasm</keyword>
<dbReference type="EMBL" id="CAJNOC010000700">
    <property type="protein sequence ID" value="CAF0793354.1"/>
    <property type="molecule type" value="Genomic_DNA"/>
</dbReference>
<evidence type="ECO:0000256" key="5">
    <source>
        <dbReference type="ARBA" id="ARBA00023242"/>
    </source>
</evidence>
<evidence type="ECO:0000256" key="3">
    <source>
        <dbReference type="ARBA" id="ARBA00022490"/>
    </source>
</evidence>
<dbReference type="InterPro" id="IPR041481">
    <property type="entry name" value="CSN7_helixI"/>
</dbReference>
<reference evidence="8" key="1">
    <citation type="submission" date="2021-02" db="EMBL/GenBank/DDBJ databases">
        <authorList>
            <person name="Nowell W R."/>
        </authorList>
    </citation>
    <scope>NUCLEOTIDE SEQUENCE</scope>
    <source>
        <strain evidence="8">Ploen Becks lab</strain>
    </source>
</reference>
<evidence type="ECO:0000313" key="9">
    <source>
        <dbReference type="Proteomes" id="UP000663879"/>
    </source>
</evidence>
<proteinExistence type="predicted"/>
<evidence type="ECO:0000259" key="7">
    <source>
        <dbReference type="Pfam" id="PF18392"/>
    </source>
</evidence>
<protein>
    <recommendedName>
        <fullName evidence="7">COP9 signalosome complex subunit 7 helix I domain-containing protein</fullName>
    </recommendedName>
</protein>
<evidence type="ECO:0000256" key="1">
    <source>
        <dbReference type="ARBA" id="ARBA00004123"/>
    </source>
</evidence>
<dbReference type="GO" id="GO:0008180">
    <property type="term" value="C:COP9 signalosome"/>
    <property type="evidence" value="ECO:0007669"/>
    <property type="project" value="UniProtKB-KW"/>
</dbReference>
<dbReference type="OrthoDB" id="10265275at2759"/>
<feature type="compositionally biased region" description="Polar residues" evidence="6">
    <location>
        <begin position="210"/>
        <end position="219"/>
    </location>
</feature>
<comment type="caution">
    <text evidence="8">The sequence shown here is derived from an EMBL/GenBank/DDBJ whole genome shotgun (WGS) entry which is preliminary data.</text>
</comment>
<evidence type="ECO:0000313" key="8">
    <source>
        <dbReference type="EMBL" id="CAF0793354.1"/>
    </source>
</evidence>
<keyword evidence="4" id="KW-0736">Signalosome</keyword>
<gene>
    <name evidence="8" type="ORF">OXX778_LOCUS6085</name>
</gene>
<name>A0A813S2Y5_9BILA</name>
<sequence>MTEKINSLDYYLNQAKLINDYGIAVELIQKVIESSTVHSFSEFLEIPFFQTMKNDENYSQYYNVLELFSFGTFSDYTTKNFNYPELNKSALVKLKHLTIISIASKLDQLNNQLEIEFAIGRDVTDSQVDEILSVLDSWCKNCDIALKTIETQITQANAHKQKQQEKQAFIDLEVLNLKKSLKIQSQEVESMNLPKETKKSLKMKGARLSSGKSNSSVNK</sequence>
<evidence type="ECO:0000256" key="6">
    <source>
        <dbReference type="SAM" id="MobiDB-lite"/>
    </source>
</evidence>
<feature type="region of interest" description="Disordered" evidence="6">
    <location>
        <begin position="188"/>
        <end position="219"/>
    </location>
</feature>
<dbReference type="GO" id="GO:0010387">
    <property type="term" value="P:COP9 signalosome assembly"/>
    <property type="evidence" value="ECO:0007669"/>
    <property type="project" value="InterPro"/>
</dbReference>
<keyword evidence="5" id="KW-0539">Nucleus</keyword>
<comment type="subcellular location">
    <subcellularLocation>
        <location evidence="2">Cytoplasm</location>
    </subcellularLocation>
    <subcellularLocation>
        <location evidence="1">Nucleus</location>
    </subcellularLocation>
</comment>
<feature type="domain" description="COP9 signalosome complex subunit 7 helix I" evidence="7">
    <location>
        <begin position="128"/>
        <end position="176"/>
    </location>
</feature>
<dbReference type="Pfam" id="PF18392">
    <property type="entry name" value="CSN7a_helixI"/>
    <property type="match status" value="1"/>
</dbReference>
<dbReference type="PANTHER" id="PTHR15350">
    <property type="entry name" value="COP9 SIGNALOSOME COMPLEX SUBUNIT 7/DENDRITIC CELL PROTEIN GA17"/>
    <property type="match status" value="1"/>
</dbReference>
<dbReference type="AlphaFoldDB" id="A0A813S2Y5"/>
<dbReference type="Proteomes" id="UP000663879">
    <property type="component" value="Unassembled WGS sequence"/>
</dbReference>